<name>A0A0A9HKN7_ARUDO</name>
<protein>
    <submittedName>
        <fullName evidence="1">Uncharacterized protein</fullName>
    </submittedName>
</protein>
<dbReference type="EMBL" id="GBRH01160584">
    <property type="protein sequence ID" value="JAE37312.1"/>
    <property type="molecule type" value="Transcribed_RNA"/>
</dbReference>
<accession>A0A0A9HKN7</accession>
<sequence>MSLAGSPDRHGSNRPVVGGPLCTGLGLKARVKARTTGNGLPIGGGAAFVTFLGRASVELFLLRIPWGRFFPYRPSFFNRFENNGNLTNYTIFISKRYKR</sequence>
<dbReference type="AlphaFoldDB" id="A0A0A9HKN7"/>
<evidence type="ECO:0000313" key="1">
    <source>
        <dbReference type="EMBL" id="JAE37312.1"/>
    </source>
</evidence>
<reference evidence="1" key="2">
    <citation type="journal article" date="2015" name="Data Brief">
        <title>Shoot transcriptome of the giant reed, Arundo donax.</title>
        <authorList>
            <person name="Barrero R.A."/>
            <person name="Guerrero F.D."/>
            <person name="Moolhuijzen P."/>
            <person name="Goolsby J.A."/>
            <person name="Tidwell J."/>
            <person name="Bellgard S.E."/>
            <person name="Bellgard M.I."/>
        </authorList>
    </citation>
    <scope>NUCLEOTIDE SEQUENCE</scope>
    <source>
        <tissue evidence="1">Shoot tissue taken approximately 20 cm above the soil surface</tissue>
    </source>
</reference>
<organism evidence="1">
    <name type="scientific">Arundo donax</name>
    <name type="common">Giant reed</name>
    <name type="synonym">Donax arundinaceus</name>
    <dbReference type="NCBI Taxonomy" id="35708"/>
    <lineage>
        <taxon>Eukaryota</taxon>
        <taxon>Viridiplantae</taxon>
        <taxon>Streptophyta</taxon>
        <taxon>Embryophyta</taxon>
        <taxon>Tracheophyta</taxon>
        <taxon>Spermatophyta</taxon>
        <taxon>Magnoliopsida</taxon>
        <taxon>Liliopsida</taxon>
        <taxon>Poales</taxon>
        <taxon>Poaceae</taxon>
        <taxon>PACMAD clade</taxon>
        <taxon>Arundinoideae</taxon>
        <taxon>Arundineae</taxon>
        <taxon>Arundo</taxon>
    </lineage>
</organism>
<reference evidence="1" key="1">
    <citation type="submission" date="2014-09" db="EMBL/GenBank/DDBJ databases">
        <authorList>
            <person name="Magalhaes I.L.F."/>
            <person name="Oliveira U."/>
            <person name="Santos F.R."/>
            <person name="Vidigal T.H.D.A."/>
            <person name="Brescovit A.D."/>
            <person name="Santos A.J."/>
        </authorList>
    </citation>
    <scope>NUCLEOTIDE SEQUENCE</scope>
    <source>
        <tissue evidence="1">Shoot tissue taken approximately 20 cm above the soil surface</tissue>
    </source>
</reference>
<proteinExistence type="predicted"/>